<organism>
    <name type="scientific">Pediculus humanus subsp. corporis</name>
    <name type="common">Body louse</name>
    <dbReference type="NCBI Taxonomy" id="121224"/>
    <lineage>
        <taxon>Eukaryota</taxon>
        <taxon>Metazoa</taxon>
        <taxon>Ecdysozoa</taxon>
        <taxon>Arthropoda</taxon>
        <taxon>Hexapoda</taxon>
        <taxon>Insecta</taxon>
        <taxon>Pterygota</taxon>
        <taxon>Neoptera</taxon>
        <taxon>Paraneoptera</taxon>
        <taxon>Psocodea</taxon>
        <taxon>Troctomorpha</taxon>
        <taxon>Phthiraptera</taxon>
        <taxon>Anoplura</taxon>
        <taxon>Pediculidae</taxon>
        <taxon>Pediculus</taxon>
    </lineage>
</organism>
<dbReference type="KEGG" id="phu:Phum_PHUM369000"/>
<protein>
    <submittedName>
        <fullName evidence="1 2">Uncharacterized protein</fullName>
    </submittedName>
</protein>
<dbReference type="GeneID" id="8233568"/>
<dbReference type="InParanoid" id="E0VPZ4"/>
<gene>
    <name evidence="2" type="primary">8233568</name>
    <name evidence="1" type="ORF">Phum_PHUM369000</name>
</gene>
<dbReference type="EnsemblMetazoa" id="PHUM369000-RA">
    <property type="protein sequence ID" value="PHUM369000-PA"/>
    <property type="gene ID" value="PHUM369000"/>
</dbReference>
<keyword evidence="3" id="KW-1185">Reference proteome</keyword>
<accession>E0VPZ4</accession>
<dbReference type="RefSeq" id="XP_002428188.1">
    <property type="nucleotide sequence ID" value="XM_002428143.1"/>
</dbReference>
<evidence type="ECO:0000313" key="2">
    <source>
        <dbReference type="EnsemblMetazoa" id="PHUM369000-PA"/>
    </source>
</evidence>
<name>E0VPZ4_PEDHC</name>
<dbReference type="EMBL" id="DS235379">
    <property type="protein sequence ID" value="EEB15450.1"/>
    <property type="molecule type" value="Genomic_DNA"/>
</dbReference>
<reference evidence="1" key="2">
    <citation type="submission" date="2007-04" db="EMBL/GenBank/DDBJ databases">
        <title>The genome of the human body louse.</title>
        <authorList>
            <consortium name="The Human Body Louse Genome Consortium"/>
            <person name="Kirkness E."/>
            <person name="Walenz B."/>
            <person name="Hass B."/>
            <person name="Bruggner R."/>
            <person name="Strausberg R."/>
        </authorList>
    </citation>
    <scope>NUCLEOTIDE SEQUENCE</scope>
    <source>
        <strain evidence="1">USDA</strain>
    </source>
</reference>
<dbReference type="CTD" id="8233568"/>
<dbReference type="HOGENOM" id="CLU_2963575_0_0_1"/>
<reference evidence="1" key="1">
    <citation type="submission" date="2007-04" db="EMBL/GenBank/DDBJ databases">
        <title>Annotation of Pediculus humanus corporis strain USDA.</title>
        <authorList>
            <person name="Kirkness E."/>
            <person name="Hannick L."/>
            <person name="Hass B."/>
            <person name="Bruggner R."/>
            <person name="Lawson D."/>
            <person name="Bidwell S."/>
            <person name="Joardar V."/>
            <person name="Caler E."/>
            <person name="Walenz B."/>
            <person name="Inman J."/>
            <person name="Schobel S."/>
            <person name="Galinsky K."/>
            <person name="Amedeo P."/>
            <person name="Strausberg R."/>
        </authorList>
    </citation>
    <scope>NUCLEOTIDE SEQUENCE</scope>
    <source>
        <strain evidence="1">USDA</strain>
    </source>
</reference>
<dbReference type="EMBL" id="AAZO01004291">
    <property type="status" value="NOT_ANNOTATED_CDS"/>
    <property type="molecule type" value="Genomic_DNA"/>
</dbReference>
<proteinExistence type="predicted"/>
<dbReference type="AlphaFoldDB" id="E0VPZ4"/>
<dbReference type="Proteomes" id="UP000009046">
    <property type="component" value="Unassembled WGS sequence"/>
</dbReference>
<reference evidence="2" key="3">
    <citation type="submission" date="2021-02" db="UniProtKB">
        <authorList>
            <consortium name="EnsemblMetazoa"/>
        </authorList>
    </citation>
    <scope>IDENTIFICATION</scope>
    <source>
        <strain evidence="2">USDA</strain>
    </source>
</reference>
<dbReference type="VEuPathDB" id="VectorBase:PHUM369000"/>
<sequence>MIIIIGMIYFYKILTTYFSKINETYDVHFRHYENCAKMLLSFDSENDHFRNLIQKLLII</sequence>
<evidence type="ECO:0000313" key="3">
    <source>
        <dbReference type="Proteomes" id="UP000009046"/>
    </source>
</evidence>
<evidence type="ECO:0000313" key="1">
    <source>
        <dbReference type="EMBL" id="EEB15450.1"/>
    </source>
</evidence>